<dbReference type="Proteomes" id="UP000887576">
    <property type="component" value="Unplaced"/>
</dbReference>
<name>A0AC34QQS0_9BILA</name>
<organism evidence="1 2">
    <name type="scientific">Panagrolaimus sp. JU765</name>
    <dbReference type="NCBI Taxonomy" id="591449"/>
    <lineage>
        <taxon>Eukaryota</taxon>
        <taxon>Metazoa</taxon>
        <taxon>Ecdysozoa</taxon>
        <taxon>Nematoda</taxon>
        <taxon>Chromadorea</taxon>
        <taxon>Rhabditida</taxon>
        <taxon>Tylenchina</taxon>
        <taxon>Panagrolaimomorpha</taxon>
        <taxon>Panagrolaimoidea</taxon>
        <taxon>Panagrolaimidae</taxon>
        <taxon>Panagrolaimus</taxon>
    </lineage>
</organism>
<protein>
    <submittedName>
        <fullName evidence="2">Acetyl-CoA hydrolase</fullName>
    </submittedName>
</protein>
<sequence>MRRVAIQKACFQVRFYSGIRPGVQCRTLTNPIYGKEPKYVSADEAVSSIKSNEHIHIHGAPSTPSDLMAALGRHILNKDLTGLKASHIILTGEIPWTDKKFYSRIRSNCLFICAGMRKLVNSGAADYTPVFLQDIIKLYDDKIIPVDVSLVTVSPPDEHGYCSLGLNVDCTSAAVRNSKRIIAAVNPNMPKTFGDSTIHISQFDAVCKSDVPVMELPKVQPSPEETAISKHIAENLVDDYATLQMGIGSIPDCVLSLLTNHKELGVHTELVSSGVIDLIEKNVLTNSRKAIDQGKIVTSFAMGTRKFYDLIDNNQLFVFASSAYTNNFHTIVAQSNMTAINSAIEIDLAGQVVSDTIGKNFYSGFGGQVDFINAASQALDGKGKAILALPSRTAKKQPKIVPFIQEGAGVVTTRAHVHYVVTEQGIANLFGKSVRQRAYELIKIAHPDDREKLEKAAFARFKCMPTRD</sequence>
<accession>A0AC34QQS0</accession>
<reference evidence="2" key="1">
    <citation type="submission" date="2022-11" db="UniProtKB">
        <authorList>
            <consortium name="WormBaseParasite"/>
        </authorList>
    </citation>
    <scope>IDENTIFICATION</scope>
</reference>
<evidence type="ECO:0000313" key="2">
    <source>
        <dbReference type="WBParaSite" id="JU765_v2.g18553.t1"/>
    </source>
</evidence>
<proteinExistence type="predicted"/>
<evidence type="ECO:0000313" key="1">
    <source>
        <dbReference type="Proteomes" id="UP000887576"/>
    </source>
</evidence>
<dbReference type="WBParaSite" id="JU765_v2.g18553.t1">
    <property type="protein sequence ID" value="JU765_v2.g18553.t1"/>
    <property type="gene ID" value="JU765_v2.g18553"/>
</dbReference>